<sequence>MISEEARTLFTSSIPQPILDLLPRTQPLAPKGQSIAPFPNPYAGRSVMTSEAIAFQEQKEAAKKSAQASGGARGVYGTKRLWREKRLESDSDDEDGQS</sequence>
<evidence type="ECO:0000313" key="1">
    <source>
        <dbReference type="EMBL" id="KAJ8131894.1"/>
    </source>
</evidence>
<dbReference type="EMBL" id="JAPUUL010000211">
    <property type="protein sequence ID" value="KAJ8131894.1"/>
    <property type="molecule type" value="Genomic_DNA"/>
</dbReference>
<dbReference type="Proteomes" id="UP001153332">
    <property type="component" value="Unassembled WGS sequence"/>
</dbReference>
<accession>A0ACC2JWV5</accession>
<keyword evidence="2" id="KW-1185">Reference proteome</keyword>
<evidence type="ECO:0000313" key="2">
    <source>
        <dbReference type="Proteomes" id="UP001153332"/>
    </source>
</evidence>
<comment type="caution">
    <text evidence="1">The sequence shown here is derived from an EMBL/GenBank/DDBJ whole genome shotgun (WGS) entry which is preliminary data.</text>
</comment>
<name>A0ACC2JWV5_9PEZI</name>
<proteinExistence type="predicted"/>
<protein>
    <submittedName>
        <fullName evidence="1">Uncharacterized protein</fullName>
    </submittedName>
</protein>
<organism evidence="1 2">
    <name type="scientific">Lasiodiplodia mahajangana</name>
    <dbReference type="NCBI Taxonomy" id="1108764"/>
    <lineage>
        <taxon>Eukaryota</taxon>
        <taxon>Fungi</taxon>
        <taxon>Dikarya</taxon>
        <taxon>Ascomycota</taxon>
        <taxon>Pezizomycotina</taxon>
        <taxon>Dothideomycetes</taxon>
        <taxon>Dothideomycetes incertae sedis</taxon>
        <taxon>Botryosphaeriales</taxon>
        <taxon>Botryosphaeriaceae</taxon>
        <taxon>Lasiodiplodia</taxon>
    </lineage>
</organism>
<gene>
    <name evidence="1" type="ORF">O1611_g1734</name>
</gene>
<reference evidence="1" key="1">
    <citation type="submission" date="2022-12" db="EMBL/GenBank/DDBJ databases">
        <title>Genome Sequence of Lasiodiplodia mahajangana.</title>
        <authorList>
            <person name="Buettner E."/>
        </authorList>
    </citation>
    <scope>NUCLEOTIDE SEQUENCE</scope>
    <source>
        <strain evidence="1">VT137</strain>
    </source>
</reference>